<name>A0ACA9T012_9GLOM</name>
<reference evidence="1" key="1">
    <citation type="submission" date="2021-06" db="EMBL/GenBank/DDBJ databases">
        <authorList>
            <person name="Kallberg Y."/>
            <person name="Tangrot J."/>
            <person name="Rosling A."/>
        </authorList>
    </citation>
    <scope>NUCLEOTIDE SEQUENCE</scope>
    <source>
        <strain evidence="1">MA461A</strain>
    </source>
</reference>
<protein>
    <submittedName>
        <fullName evidence="1">26123_t:CDS:1</fullName>
    </submittedName>
</protein>
<keyword evidence="2" id="KW-1185">Reference proteome</keyword>
<evidence type="ECO:0000313" key="1">
    <source>
        <dbReference type="EMBL" id="CAG8851896.1"/>
    </source>
</evidence>
<proteinExistence type="predicted"/>
<accession>A0ACA9T012</accession>
<feature type="non-terminal residue" evidence="1">
    <location>
        <position position="1"/>
    </location>
</feature>
<dbReference type="Proteomes" id="UP000789920">
    <property type="component" value="Unassembled WGS sequence"/>
</dbReference>
<evidence type="ECO:0000313" key="2">
    <source>
        <dbReference type="Proteomes" id="UP000789920"/>
    </source>
</evidence>
<comment type="caution">
    <text evidence="1">The sequence shown here is derived from an EMBL/GenBank/DDBJ whole genome shotgun (WGS) entry which is preliminary data.</text>
</comment>
<dbReference type="EMBL" id="CAJVQC010178829">
    <property type="protein sequence ID" value="CAG8851896.1"/>
    <property type="molecule type" value="Genomic_DNA"/>
</dbReference>
<sequence length="85" mass="9119">TAGGANISNRYSHSAILAPNDLIIIYGGTSEGDLSAPQQLIALNITSLPYQWIVPTTSYLSLYAIPPPLSLHSATLVEKYMIIAF</sequence>
<organism evidence="1 2">
    <name type="scientific">Racocetra persica</name>
    <dbReference type="NCBI Taxonomy" id="160502"/>
    <lineage>
        <taxon>Eukaryota</taxon>
        <taxon>Fungi</taxon>
        <taxon>Fungi incertae sedis</taxon>
        <taxon>Mucoromycota</taxon>
        <taxon>Glomeromycotina</taxon>
        <taxon>Glomeromycetes</taxon>
        <taxon>Diversisporales</taxon>
        <taxon>Gigasporaceae</taxon>
        <taxon>Racocetra</taxon>
    </lineage>
</organism>
<feature type="non-terminal residue" evidence="1">
    <location>
        <position position="85"/>
    </location>
</feature>
<gene>
    <name evidence="1" type="ORF">RPERSI_LOCUS36789</name>
</gene>